<evidence type="ECO:0000256" key="1">
    <source>
        <dbReference type="SAM" id="MobiDB-lite"/>
    </source>
</evidence>
<dbReference type="InterPro" id="IPR013410">
    <property type="entry name" value="CRISPR-assoc_RAMP_Cmr4"/>
</dbReference>
<evidence type="ECO:0000313" key="3">
    <source>
        <dbReference type="Proteomes" id="UP000189670"/>
    </source>
</evidence>
<protein>
    <submittedName>
        <fullName evidence="2">CRISPR-associated RAMP protein, Cmr4 family</fullName>
    </submittedName>
</protein>
<dbReference type="EMBL" id="ATBP01000036">
    <property type="protein sequence ID" value="ETR73846.1"/>
    <property type="molecule type" value="Genomic_DNA"/>
</dbReference>
<dbReference type="Proteomes" id="UP000189670">
    <property type="component" value="Unassembled WGS sequence"/>
</dbReference>
<dbReference type="PANTHER" id="PTHR36700:SF1">
    <property type="entry name" value="CRISPR SYSTEM CMR SUBUNIT CMR4"/>
    <property type="match status" value="1"/>
</dbReference>
<feature type="compositionally biased region" description="Basic and acidic residues" evidence="1">
    <location>
        <begin position="190"/>
        <end position="204"/>
    </location>
</feature>
<gene>
    <name evidence="2" type="ORF">OMM_06689</name>
</gene>
<proteinExistence type="predicted"/>
<comment type="caution">
    <text evidence="2">The sequence shown here is derived from an EMBL/GenBank/DDBJ whole genome shotgun (WGS) entry which is preliminary data.</text>
</comment>
<evidence type="ECO:0000313" key="2">
    <source>
        <dbReference type="EMBL" id="ETR73846.1"/>
    </source>
</evidence>
<dbReference type="PANTHER" id="PTHR36700">
    <property type="entry name" value="CRISPR SYSTEM CMR SUBUNIT CMR4"/>
    <property type="match status" value="1"/>
</dbReference>
<dbReference type="NCBIfam" id="TIGR02580">
    <property type="entry name" value="cas_RAMP_Cmr4"/>
    <property type="match status" value="1"/>
</dbReference>
<organism evidence="2 3">
    <name type="scientific">Candidatus Magnetoglobus multicellularis str. Araruama</name>
    <dbReference type="NCBI Taxonomy" id="890399"/>
    <lineage>
        <taxon>Bacteria</taxon>
        <taxon>Pseudomonadati</taxon>
        <taxon>Thermodesulfobacteriota</taxon>
        <taxon>Desulfobacteria</taxon>
        <taxon>Desulfobacterales</taxon>
        <taxon>Desulfobacteraceae</taxon>
        <taxon>Candidatus Magnetoglobus</taxon>
    </lineage>
</organism>
<feature type="region of interest" description="Disordered" evidence="1">
    <location>
        <begin position="188"/>
        <end position="221"/>
    </location>
</feature>
<sequence>MNRFSRRLEMIGSGLPKNVDEIPDDEIVIAPDKFIANNERVILEDFSFNVTKNQKENFSTIAELVCKYAIPVNNGFKYIKESFKKRMAIVSDNTFKDFVTLSTEVVTRINIGENGVVKTGALWTQELLPCDCILYCMVIAKDIFSAKDSMDSLKKHNCFNNESNIIQMGGDETVGRGILRIRLLSSDNSLDNKNDKDKDKDKDKKEKKKAYNKKMKKKKGN</sequence>
<name>A0A1V1PGC3_9BACT</name>
<accession>A0A1V1PGC3</accession>
<dbReference type="AlphaFoldDB" id="A0A1V1PGC3"/>
<reference evidence="3" key="1">
    <citation type="submission" date="2012-11" db="EMBL/GenBank/DDBJ databases">
        <authorList>
            <person name="Lucero-Rivera Y.E."/>
            <person name="Tovar-Ramirez D."/>
        </authorList>
    </citation>
    <scope>NUCLEOTIDE SEQUENCE [LARGE SCALE GENOMIC DNA]</scope>
    <source>
        <strain evidence="3">Araruama</strain>
    </source>
</reference>
<feature type="compositionally biased region" description="Basic residues" evidence="1">
    <location>
        <begin position="205"/>
        <end position="221"/>
    </location>
</feature>